<feature type="transmembrane region" description="Helical" evidence="2">
    <location>
        <begin position="201"/>
        <end position="225"/>
    </location>
</feature>
<feature type="transmembrane region" description="Helical" evidence="2">
    <location>
        <begin position="39"/>
        <end position="58"/>
    </location>
</feature>
<dbReference type="GO" id="GO:0005886">
    <property type="term" value="C:plasma membrane"/>
    <property type="evidence" value="ECO:0007669"/>
    <property type="project" value="TreeGrafter"/>
</dbReference>
<dbReference type="Gene3D" id="1.20.120.1220">
    <property type="match status" value="1"/>
</dbReference>
<protein>
    <recommendedName>
        <fullName evidence="4">Prepilin type IV endopeptidase peptidase domain-containing protein</fullName>
    </recommendedName>
</protein>
<dbReference type="Proteomes" id="UP000611640">
    <property type="component" value="Chromosome"/>
</dbReference>
<keyword evidence="2" id="KW-0472">Membrane</keyword>
<gene>
    <name evidence="5" type="ORF">Athai_27930</name>
</gene>
<accession>A0A7R7DP19</accession>
<feature type="transmembrane region" description="Helical" evidence="2">
    <location>
        <begin position="93"/>
        <end position="112"/>
    </location>
</feature>
<keyword evidence="3" id="KW-0732">Signal</keyword>
<dbReference type="GO" id="GO:0004190">
    <property type="term" value="F:aspartic-type endopeptidase activity"/>
    <property type="evidence" value="ECO:0007669"/>
    <property type="project" value="InterPro"/>
</dbReference>
<feature type="transmembrane region" description="Helical" evidence="2">
    <location>
        <begin position="163"/>
        <end position="189"/>
    </location>
</feature>
<feature type="signal peptide" evidence="3">
    <location>
        <begin position="1"/>
        <end position="23"/>
    </location>
</feature>
<evidence type="ECO:0000256" key="2">
    <source>
        <dbReference type="SAM" id="Phobius"/>
    </source>
</evidence>
<name>A0A7R7DP19_9ACTN</name>
<reference evidence="5 6" key="1">
    <citation type="submission" date="2020-08" db="EMBL/GenBank/DDBJ databases">
        <title>Whole genome shotgun sequence of Actinocatenispora thailandica NBRC 105041.</title>
        <authorList>
            <person name="Komaki H."/>
            <person name="Tamura T."/>
        </authorList>
    </citation>
    <scope>NUCLEOTIDE SEQUENCE [LARGE SCALE GENOMIC DNA]</scope>
    <source>
        <strain evidence="5 6">NBRC 105041</strain>
    </source>
</reference>
<comment type="similarity">
    <text evidence="1">Belongs to the peptidase A24 family.</text>
</comment>
<evidence type="ECO:0000313" key="5">
    <source>
        <dbReference type="EMBL" id="BCJ35290.1"/>
    </source>
</evidence>
<feature type="chain" id="PRO_5030647987" description="Prepilin type IV endopeptidase peptidase domain-containing protein" evidence="3">
    <location>
        <begin position="24"/>
        <end position="226"/>
    </location>
</feature>
<dbReference type="AlphaFoldDB" id="A0A7R7DP19"/>
<dbReference type="InterPro" id="IPR050882">
    <property type="entry name" value="Prepilin_peptidase/N-MTase"/>
</dbReference>
<dbReference type="InterPro" id="IPR000045">
    <property type="entry name" value="Prepilin_IV_endopep_pep"/>
</dbReference>
<keyword evidence="6" id="KW-1185">Reference proteome</keyword>
<dbReference type="KEGG" id="atl:Athai_27930"/>
<feature type="domain" description="Prepilin type IV endopeptidase peptidase" evidence="4">
    <location>
        <begin position="71"/>
        <end position="176"/>
    </location>
</feature>
<keyword evidence="2" id="KW-1133">Transmembrane helix</keyword>
<evidence type="ECO:0000256" key="1">
    <source>
        <dbReference type="ARBA" id="ARBA00005801"/>
    </source>
</evidence>
<dbReference type="Pfam" id="PF01478">
    <property type="entry name" value="Peptidase_A24"/>
    <property type="match status" value="1"/>
</dbReference>
<proteinExistence type="inferred from homology"/>
<dbReference type="EMBL" id="AP023355">
    <property type="protein sequence ID" value="BCJ35290.1"/>
    <property type="molecule type" value="Genomic_DNA"/>
</dbReference>
<dbReference type="RefSeq" id="WP_203961854.1">
    <property type="nucleotide sequence ID" value="NZ_AP023355.1"/>
</dbReference>
<organism evidence="5 6">
    <name type="scientific">Actinocatenispora thailandica</name>
    <dbReference type="NCBI Taxonomy" id="227318"/>
    <lineage>
        <taxon>Bacteria</taxon>
        <taxon>Bacillati</taxon>
        <taxon>Actinomycetota</taxon>
        <taxon>Actinomycetes</taxon>
        <taxon>Micromonosporales</taxon>
        <taxon>Micromonosporaceae</taxon>
        <taxon>Actinocatenispora</taxon>
    </lineage>
</organism>
<feature type="transmembrane region" description="Helical" evidence="2">
    <location>
        <begin position="65"/>
        <end position="87"/>
    </location>
</feature>
<dbReference type="GO" id="GO:0006465">
    <property type="term" value="P:signal peptide processing"/>
    <property type="evidence" value="ECO:0007669"/>
    <property type="project" value="TreeGrafter"/>
</dbReference>
<keyword evidence="2" id="KW-0812">Transmembrane</keyword>
<evidence type="ECO:0000313" key="6">
    <source>
        <dbReference type="Proteomes" id="UP000611640"/>
    </source>
</evidence>
<sequence>MLTVSLAALGCAAAGAAVGPALAATAARLPGVNAGGRRTAVMCLLTAVAFGGVAVGLVPDPVRRYGLPAFLVLAAAGVLLCVIDADLRRLPDAITLPAYPVVAALLAVASAIDGGPGAAELLRAGIGAVAAAGLYLLLCLAPGSQLGFGDVKLAGLLGLALGWLSWSTLAVGVVLGFGYGGGYALLLLASRRAGLRTRIPFGPAMLAGALTAVLAGDWLAAGYLAF</sequence>
<evidence type="ECO:0000259" key="4">
    <source>
        <dbReference type="Pfam" id="PF01478"/>
    </source>
</evidence>
<dbReference type="PANTHER" id="PTHR30487:SF0">
    <property type="entry name" value="PREPILIN LEADER PEPTIDASE_N-METHYLTRANSFERASE-RELATED"/>
    <property type="match status" value="1"/>
</dbReference>
<feature type="transmembrane region" description="Helical" evidence="2">
    <location>
        <begin position="124"/>
        <end position="143"/>
    </location>
</feature>
<dbReference type="PANTHER" id="PTHR30487">
    <property type="entry name" value="TYPE 4 PREPILIN-LIKE PROTEINS LEADER PEPTIDE-PROCESSING ENZYME"/>
    <property type="match status" value="1"/>
</dbReference>
<evidence type="ECO:0000256" key="3">
    <source>
        <dbReference type="SAM" id="SignalP"/>
    </source>
</evidence>